<dbReference type="EMBL" id="SNYW01000006">
    <property type="protein sequence ID" value="TDQ84305.1"/>
    <property type="molecule type" value="Genomic_DNA"/>
</dbReference>
<dbReference type="GO" id="GO:0016706">
    <property type="term" value="F:2-oxoglutarate-dependent dioxygenase activity"/>
    <property type="evidence" value="ECO:0007669"/>
    <property type="project" value="UniProtKB-ARBA"/>
</dbReference>
<keyword evidence="2" id="KW-0408">Iron</keyword>
<comment type="caution">
    <text evidence="3">The sequence shown here is derived from an EMBL/GenBank/DDBJ whole genome shotgun (WGS) entry which is preliminary data.</text>
</comment>
<dbReference type="PANTHER" id="PTHR20883">
    <property type="entry name" value="PHYTANOYL-COA DIOXYGENASE DOMAIN CONTAINING 1"/>
    <property type="match status" value="1"/>
</dbReference>
<dbReference type="AlphaFoldDB" id="A0A4R6WRS6"/>
<gene>
    <name evidence="3" type="ORF">A8950_0855</name>
</gene>
<keyword evidence="1" id="KW-0479">Metal-binding</keyword>
<dbReference type="PANTHER" id="PTHR20883:SF15">
    <property type="entry name" value="PHYTANOYL-COA DIOXYGENASE DOMAIN-CONTAINING PROTEIN 1"/>
    <property type="match status" value="1"/>
</dbReference>
<evidence type="ECO:0000256" key="2">
    <source>
        <dbReference type="ARBA" id="ARBA00023004"/>
    </source>
</evidence>
<reference evidence="3 4" key="1">
    <citation type="submission" date="2019-03" db="EMBL/GenBank/DDBJ databases">
        <title>Genomic Encyclopedia of Type Strains, Phase III (KMG-III): the genomes of soil and plant-associated and newly described type strains.</title>
        <authorList>
            <person name="Whitman W."/>
        </authorList>
    </citation>
    <scope>NUCLEOTIDE SEQUENCE [LARGE SCALE GENOMIC DNA]</scope>
    <source>
        <strain evidence="3 4">CGMCC 1.7660</strain>
    </source>
</reference>
<organism evidence="3 4">
    <name type="scientific">Dongia mobilis</name>
    <dbReference type="NCBI Taxonomy" id="578943"/>
    <lineage>
        <taxon>Bacteria</taxon>
        <taxon>Pseudomonadati</taxon>
        <taxon>Pseudomonadota</taxon>
        <taxon>Alphaproteobacteria</taxon>
        <taxon>Rhodospirillales</taxon>
        <taxon>Dongiaceae</taxon>
        <taxon>Dongia</taxon>
    </lineage>
</organism>
<evidence type="ECO:0000313" key="3">
    <source>
        <dbReference type="EMBL" id="TDQ84305.1"/>
    </source>
</evidence>
<dbReference type="Gene3D" id="2.60.120.620">
    <property type="entry name" value="q2cbj1_9rhob like domain"/>
    <property type="match status" value="1"/>
</dbReference>
<evidence type="ECO:0000313" key="4">
    <source>
        <dbReference type="Proteomes" id="UP000295783"/>
    </source>
</evidence>
<name>A0A4R6WRS6_9PROT</name>
<sequence>MQPRRLAATDAGLTPEMRAAFDAEGYLLIEDFVAPDLCDALVARARELVDGFDAAAHRTVFSTTSVAHAADRYFQESGDAIRFFLEEEAVDAEGNLTRPKALAVNKIGHAMHDLDPVFSAFSRQPRLAALAGGLFRDPLLLQSMYIFKQPGIGGEVSWHQDSTYLYTDPLSCIGFWFALEDADSSNGGMLALPGAHKGPLRKRFRRMGEAMVTETLDNTPWPEAEPVALDARKGTLVVLHGLLPHYSSANRSARSRHAYTLHVIDGAAGYPADNWLRRGKELPLRGF</sequence>
<dbReference type="Pfam" id="PF05721">
    <property type="entry name" value="PhyH"/>
    <property type="match status" value="1"/>
</dbReference>
<dbReference type="GO" id="GO:0005506">
    <property type="term" value="F:iron ion binding"/>
    <property type="evidence" value="ECO:0007669"/>
    <property type="project" value="UniProtKB-ARBA"/>
</dbReference>
<dbReference type="SUPFAM" id="SSF51197">
    <property type="entry name" value="Clavaminate synthase-like"/>
    <property type="match status" value="1"/>
</dbReference>
<protein>
    <submittedName>
        <fullName evidence="3">Phytanoyl-CoA hydroxylase</fullName>
    </submittedName>
</protein>
<dbReference type="RefSeq" id="WP_208109730.1">
    <property type="nucleotide sequence ID" value="NZ_SNYW01000006.1"/>
</dbReference>
<dbReference type="InterPro" id="IPR008775">
    <property type="entry name" value="Phytyl_CoA_dOase-like"/>
</dbReference>
<keyword evidence="4" id="KW-1185">Reference proteome</keyword>
<evidence type="ECO:0000256" key="1">
    <source>
        <dbReference type="ARBA" id="ARBA00022723"/>
    </source>
</evidence>
<dbReference type="Proteomes" id="UP000295783">
    <property type="component" value="Unassembled WGS sequence"/>
</dbReference>
<accession>A0A4R6WRS6</accession>
<proteinExistence type="predicted"/>